<keyword evidence="6 8" id="KW-0472">Membrane</keyword>
<dbReference type="AlphaFoldDB" id="A0A3P1SFW2"/>
<evidence type="ECO:0000256" key="7">
    <source>
        <dbReference type="ARBA" id="ARBA00023315"/>
    </source>
</evidence>
<dbReference type="EMBL" id="RQZF01000001">
    <property type="protein sequence ID" value="RRC96181.1"/>
    <property type="molecule type" value="Genomic_DNA"/>
</dbReference>
<evidence type="ECO:0000256" key="8">
    <source>
        <dbReference type="HAMAP-Rule" id="MF_01148"/>
    </source>
</evidence>
<comment type="catalytic activity">
    <reaction evidence="8">
        <text>N-terminal S-1,2-diacyl-sn-glyceryl-L-cysteinyl-[lipoprotein] + a glycerophospholipid = N-acyl-S-1,2-diacyl-sn-glyceryl-L-cysteinyl-[lipoprotein] + a 2-acyl-sn-glycero-3-phospholipid + H(+)</text>
        <dbReference type="Rhea" id="RHEA:48228"/>
        <dbReference type="Rhea" id="RHEA-COMP:14681"/>
        <dbReference type="Rhea" id="RHEA-COMP:14684"/>
        <dbReference type="ChEBI" id="CHEBI:15378"/>
        <dbReference type="ChEBI" id="CHEBI:136912"/>
        <dbReference type="ChEBI" id="CHEBI:140656"/>
        <dbReference type="ChEBI" id="CHEBI:140657"/>
        <dbReference type="ChEBI" id="CHEBI:140660"/>
        <dbReference type="EC" id="2.3.1.269"/>
    </reaction>
</comment>
<keyword evidence="11" id="KW-0449">Lipoprotein</keyword>
<gene>
    <name evidence="8 11" type="primary">lnt</name>
    <name evidence="11" type="ORF">EII11_00440</name>
</gene>
<evidence type="ECO:0000256" key="4">
    <source>
        <dbReference type="ARBA" id="ARBA00022692"/>
    </source>
</evidence>
<feature type="transmembrane region" description="Helical" evidence="8">
    <location>
        <begin position="32"/>
        <end position="49"/>
    </location>
</feature>
<dbReference type="PROSITE" id="PS50263">
    <property type="entry name" value="CN_HYDROLASE"/>
    <property type="match status" value="1"/>
</dbReference>
<dbReference type="SUPFAM" id="SSF56317">
    <property type="entry name" value="Carbon-nitrogen hydrolase"/>
    <property type="match status" value="1"/>
</dbReference>
<dbReference type="NCBIfam" id="TIGR00546">
    <property type="entry name" value="lnt"/>
    <property type="match status" value="1"/>
</dbReference>
<dbReference type="GO" id="GO:0042158">
    <property type="term" value="P:lipoprotein biosynthetic process"/>
    <property type="evidence" value="ECO:0007669"/>
    <property type="project" value="UniProtKB-UniRule"/>
</dbReference>
<comment type="pathway">
    <text evidence="8">Protein modification; lipoprotein biosynthesis (N-acyl transfer).</text>
</comment>
<keyword evidence="12" id="KW-1185">Reference proteome</keyword>
<feature type="region of interest" description="Disordered" evidence="9">
    <location>
        <begin position="1"/>
        <end position="22"/>
    </location>
</feature>
<evidence type="ECO:0000256" key="5">
    <source>
        <dbReference type="ARBA" id="ARBA00022989"/>
    </source>
</evidence>
<comment type="subcellular location">
    <subcellularLocation>
        <location evidence="1 8">Cell membrane</location>
        <topology evidence="1 8">Multi-pass membrane protein</topology>
    </subcellularLocation>
</comment>
<dbReference type="CDD" id="cd07571">
    <property type="entry name" value="ALP_N-acyl_transferase"/>
    <property type="match status" value="1"/>
</dbReference>
<keyword evidence="3 8" id="KW-0808">Transferase</keyword>
<evidence type="ECO:0000259" key="10">
    <source>
        <dbReference type="PROSITE" id="PS50263"/>
    </source>
</evidence>
<evidence type="ECO:0000256" key="9">
    <source>
        <dbReference type="SAM" id="MobiDB-lite"/>
    </source>
</evidence>
<dbReference type="HAMAP" id="MF_01148">
    <property type="entry name" value="Lnt"/>
    <property type="match status" value="1"/>
</dbReference>
<evidence type="ECO:0000256" key="3">
    <source>
        <dbReference type="ARBA" id="ARBA00022679"/>
    </source>
</evidence>
<dbReference type="PANTHER" id="PTHR38686:SF1">
    <property type="entry name" value="APOLIPOPROTEIN N-ACYLTRANSFERASE"/>
    <property type="match status" value="1"/>
</dbReference>
<reference evidence="11 12" key="1">
    <citation type="submission" date="2018-11" db="EMBL/GenBank/DDBJ databases">
        <title>Genomes From Bacteria Associated with the Canine Oral Cavity: a Test Case for Automated Genome-Based Taxonomic Assignment.</title>
        <authorList>
            <person name="Coil D.A."/>
            <person name="Jospin G."/>
            <person name="Darling A.E."/>
            <person name="Wallis C."/>
            <person name="Davis I.J."/>
            <person name="Harris S."/>
            <person name="Eisen J.A."/>
            <person name="Holcombe L.J."/>
            <person name="O'Flynn C."/>
        </authorList>
    </citation>
    <scope>NUCLEOTIDE SEQUENCE [LARGE SCALE GENOMIC DNA]</scope>
    <source>
        <strain evidence="11 12">OH770</strain>
    </source>
</reference>
<comment type="similarity">
    <text evidence="8">Belongs to the CN hydrolase family. Apolipoprotein N-acyltransferase subfamily.</text>
</comment>
<dbReference type="InterPro" id="IPR003010">
    <property type="entry name" value="C-N_Hydrolase"/>
</dbReference>
<dbReference type="InterPro" id="IPR004563">
    <property type="entry name" value="Apolipo_AcylTrfase"/>
</dbReference>
<comment type="function">
    <text evidence="8">Catalyzes the phospholipid dependent N-acylation of the N-terminal cysteine of apolipoprotein, the last step in lipoprotein maturation.</text>
</comment>
<keyword evidence="7 8" id="KW-0012">Acyltransferase</keyword>
<evidence type="ECO:0000256" key="2">
    <source>
        <dbReference type="ARBA" id="ARBA00022475"/>
    </source>
</evidence>
<feature type="domain" description="CN hydrolase" evidence="10">
    <location>
        <begin position="246"/>
        <end position="504"/>
    </location>
</feature>
<name>A0A3P1SFW2_9ACTO</name>
<dbReference type="Pfam" id="PF20154">
    <property type="entry name" value="LNT_N"/>
    <property type="match status" value="1"/>
</dbReference>
<protein>
    <recommendedName>
        <fullName evidence="8">Apolipoprotein N-acyltransferase</fullName>
        <shortName evidence="8">ALP N-acyltransferase</shortName>
        <ecNumber evidence="8">2.3.1.269</ecNumber>
    </recommendedName>
</protein>
<evidence type="ECO:0000313" key="12">
    <source>
        <dbReference type="Proteomes" id="UP000280444"/>
    </source>
</evidence>
<dbReference type="Gene3D" id="3.60.110.10">
    <property type="entry name" value="Carbon-nitrogen hydrolase"/>
    <property type="match status" value="1"/>
</dbReference>
<feature type="transmembrane region" description="Helical" evidence="8">
    <location>
        <begin position="137"/>
        <end position="154"/>
    </location>
</feature>
<comment type="caution">
    <text evidence="11">The sequence shown here is derived from an EMBL/GenBank/DDBJ whole genome shotgun (WGS) entry which is preliminary data.</text>
</comment>
<dbReference type="OrthoDB" id="9804277at2"/>
<evidence type="ECO:0000256" key="6">
    <source>
        <dbReference type="ARBA" id="ARBA00023136"/>
    </source>
</evidence>
<feature type="compositionally biased region" description="Polar residues" evidence="9">
    <location>
        <begin position="9"/>
        <end position="19"/>
    </location>
</feature>
<feature type="transmembrane region" description="Helical" evidence="8">
    <location>
        <begin position="517"/>
        <end position="539"/>
    </location>
</feature>
<dbReference type="EC" id="2.3.1.269" evidence="8"/>
<evidence type="ECO:0000256" key="1">
    <source>
        <dbReference type="ARBA" id="ARBA00004651"/>
    </source>
</evidence>
<proteinExistence type="inferred from homology"/>
<dbReference type="InterPro" id="IPR036526">
    <property type="entry name" value="C-N_Hydrolase_sf"/>
</dbReference>
<accession>A0A3P1SFW2</accession>
<keyword evidence="4 8" id="KW-0812">Transmembrane</keyword>
<keyword evidence="5 8" id="KW-1133">Transmembrane helix</keyword>
<feature type="transmembrane region" description="Helical" evidence="8">
    <location>
        <begin position="104"/>
        <end position="125"/>
    </location>
</feature>
<evidence type="ECO:0000313" key="11">
    <source>
        <dbReference type="EMBL" id="RRC96181.1"/>
    </source>
</evidence>
<dbReference type="GO" id="GO:0016410">
    <property type="term" value="F:N-acyltransferase activity"/>
    <property type="evidence" value="ECO:0007669"/>
    <property type="project" value="UniProtKB-UniRule"/>
</dbReference>
<feature type="transmembrane region" description="Helical" evidence="8">
    <location>
        <begin position="187"/>
        <end position="207"/>
    </location>
</feature>
<keyword evidence="2 8" id="KW-1003">Cell membrane</keyword>
<feature type="transmembrane region" description="Helical" evidence="8">
    <location>
        <begin position="219"/>
        <end position="238"/>
    </location>
</feature>
<organism evidence="11 12">
    <name type="scientific">Schaalia canis</name>
    <dbReference type="NCBI Taxonomy" id="100469"/>
    <lineage>
        <taxon>Bacteria</taxon>
        <taxon>Bacillati</taxon>
        <taxon>Actinomycetota</taxon>
        <taxon>Actinomycetes</taxon>
        <taxon>Actinomycetales</taxon>
        <taxon>Actinomycetaceae</taxon>
        <taxon>Schaalia</taxon>
    </lineage>
</organism>
<dbReference type="Proteomes" id="UP000280444">
    <property type="component" value="Unassembled WGS sequence"/>
</dbReference>
<feature type="transmembrane region" description="Helical" evidence="8">
    <location>
        <begin position="55"/>
        <end position="71"/>
    </location>
</feature>
<dbReference type="GO" id="GO:0005886">
    <property type="term" value="C:plasma membrane"/>
    <property type="evidence" value="ECO:0007669"/>
    <property type="project" value="UniProtKB-SubCell"/>
</dbReference>
<dbReference type="PANTHER" id="PTHR38686">
    <property type="entry name" value="APOLIPOPROTEIN N-ACYLTRANSFERASE"/>
    <property type="match status" value="1"/>
</dbReference>
<dbReference type="UniPathway" id="UPA00666"/>
<dbReference type="InterPro" id="IPR045378">
    <property type="entry name" value="LNT_N"/>
</dbReference>
<feature type="transmembrane region" description="Helical" evidence="8">
    <location>
        <begin position="78"/>
        <end position="98"/>
    </location>
</feature>
<sequence>MVGRMSRQPRASEQRSQVKNNKRGARTGISSFLWNSVRSIVAGGLMWAAFPDVGAWYAAIVSLALIIAVVDHSRAWGAVFYAGLFGAAFWLPHVHWATIASGGWLPWVMLALTQILWWMLWGLSLRIFQMWRWARQLRGAIAVNVIAWIGVESLRSMTPFTGFPWGKVAYPQVDSPLGHLAPWGGEVLVGAAVVALAVLLRWAFALVPDCEGMRWYSRPAMLGSMVVILVVPVFLPLYSDQQAGAVSVGIVQGNVEIPGAKTYAIEGKVTSNHVAVTRDLLASAPDVELIIWGEGALDRDPRVNEVNGRLVRGIVEEAQRPILVGFNEYDPQKEVIRNLYGPWYPSSAETPGLGPLYGKQLPVPFGEYIPFREFISALATEAAQVRVDMEAVENSSRLDVVVGEGRTLPMATGICFEVAYEGLIAEGVRSGGQIVVIPSNNYHFRTSPEAGQQAQMARFRAMEFSRSAMQVSTTGESVLIRPDGGVIARTERQTGDFAVATLPLRTSLTPSAWMGYWPAYVTAVLFIGGIIMSGIIALFRAASRRGSR</sequence>